<dbReference type="SUPFAM" id="SSF56801">
    <property type="entry name" value="Acetyl-CoA synthetase-like"/>
    <property type="match status" value="1"/>
</dbReference>
<sequence>MAAAGRPAPNTFEFIETIALREPHRLALVQGDMRWSYQALYRDLLRAIGVLRDLGVAPGQRVAVGTSGLQAGLLLLIAAENLGAVTTSFLAQDDPDARALFGLVDWVFSDAPQDVPAPVRFVLLDRGFVARIAQADTAGSVPRIALPLHEPQRISRTSGSSGRSKFMLLARQAQEHWVRSGADNGGYRPETRLLVAGPLVMNAVFARSSACLRMGAAVFSIPHATVAASEITHVLALPALLEEILGAMPPGHVSRRPVQVGTVGGFVSPRLRERAARVFGGHVASRYGANEVTGICEDLDASGCGVVSAGVDLRIVDEAGQELPQGQLGIIAVRTPGMASGYLGEPEASAAAFRDGWFYSGDWGSLVAPRVLRLAGRHDDLIVAGGLKIAAAAVEAQVREITGADDCAVLAVNLDGGETTLGIALVARDVPDRELVRRRLGAGLELGATTGARVIFLDQLPRMGNAKLDRVRLHRLFESPPPGSL</sequence>
<evidence type="ECO:0000313" key="3">
    <source>
        <dbReference type="Proteomes" id="UP000070433"/>
    </source>
</evidence>
<dbReference type="OrthoDB" id="9803907at2"/>
<organism evidence="2 3">
    <name type="scientific">Ramlibacter tataouinensis</name>
    <dbReference type="NCBI Taxonomy" id="94132"/>
    <lineage>
        <taxon>Bacteria</taxon>
        <taxon>Pseudomonadati</taxon>
        <taxon>Pseudomonadota</taxon>
        <taxon>Betaproteobacteria</taxon>
        <taxon>Burkholderiales</taxon>
        <taxon>Comamonadaceae</taxon>
        <taxon>Ramlibacter</taxon>
    </lineage>
</organism>
<dbReference type="EMBL" id="CP010951">
    <property type="protein sequence ID" value="AMO24549.1"/>
    <property type="molecule type" value="Genomic_DNA"/>
</dbReference>
<evidence type="ECO:0000259" key="1">
    <source>
        <dbReference type="Pfam" id="PF00501"/>
    </source>
</evidence>
<dbReference type="PANTHER" id="PTHR43767">
    <property type="entry name" value="LONG-CHAIN-FATTY-ACID--COA LIGASE"/>
    <property type="match status" value="1"/>
</dbReference>
<name>A0A127JXD7_9BURK</name>
<evidence type="ECO:0000313" key="2">
    <source>
        <dbReference type="EMBL" id="AMO24549.1"/>
    </source>
</evidence>
<dbReference type="Pfam" id="PF00501">
    <property type="entry name" value="AMP-binding"/>
    <property type="match status" value="1"/>
</dbReference>
<reference evidence="2 3" key="1">
    <citation type="journal article" date="2014" name="Int. J. Syst. Evol. Microbiol.">
        <title>Ramlibacter solisilvae sp. nov., isolated from forest soil, and emended description of the genus Ramlibacter.</title>
        <authorList>
            <person name="Lee H.J."/>
            <person name="Lee S.H."/>
            <person name="Lee S.S."/>
            <person name="Lee J.S."/>
            <person name="Kim Y."/>
            <person name="Kim S.C."/>
            <person name="Jeon C.O."/>
        </authorList>
    </citation>
    <scope>NUCLEOTIDE SEQUENCE [LARGE SCALE GENOMIC DNA]</scope>
    <source>
        <strain evidence="2 3">5-10</strain>
    </source>
</reference>
<proteinExistence type="predicted"/>
<dbReference type="InterPro" id="IPR000873">
    <property type="entry name" value="AMP-dep_synth/lig_dom"/>
</dbReference>
<protein>
    <recommendedName>
        <fullName evidence="1">AMP-dependent synthetase/ligase domain-containing protein</fullName>
    </recommendedName>
</protein>
<gene>
    <name evidence="2" type="ORF">UC35_19005</name>
</gene>
<dbReference type="AlphaFoldDB" id="A0A127JXD7"/>
<dbReference type="RefSeq" id="WP_061502477.1">
    <property type="nucleotide sequence ID" value="NZ_CP010951.1"/>
</dbReference>
<dbReference type="Proteomes" id="UP000070433">
    <property type="component" value="Chromosome"/>
</dbReference>
<keyword evidence="3" id="KW-1185">Reference proteome</keyword>
<dbReference type="PANTHER" id="PTHR43767:SF10">
    <property type="entry name" value="SURFACTIN SYNTHASE SUBUNIT 1"/>
    <property type="match status" value="1"/>
</dbReference>
<dbReference type="InterPro" id="IPR045851">
    <property type="entry name" value="AMP-bd_C_sf"/>
</dbReference>
<feature type="domain" description="AMP-dependent synthetase/ligase" evidence="1">
    <location>
        <begin position="18"/>
        <end position="343"/>
    </location>
</feature>
<dbReference type="InterPro" id="IPR042099">
    <property type="entry name" value="ANL_N_sf"/>
</dbReference>
<dbReference type="Gene3D" id="3.30.300.30">
    <property type="match status" value="1"/>
</dbReference>
<dbReference type="Gene3D" id="3.40.50.12780">
    <property type="entry name" value="N-terminal domain of ligase-like"/>
    <property type="match status" value="1"/>
</dbReference>
<accession>A0A127JXD7</accession>
<dbReference type="InterPro" id="IPR050237">
    <property type="entry name" value="ATP-dep_AMP-bd_enzyme"/>
</dbReference>